<proteinExistence type="predicted"/>
<sequence length="158" mass="16275">MAGLQAAAVSQLSCVDALSASFQALETKAARPHGVAQGMYPCGGCGVRSEMGFVTRSRGSMRMVRVNSSAERGPSGDAGSAPPSTTKKVSSILCKNCDGNGAVACSQCEGGGVNTEDHFGGRFKTGQTCWLCRGKRQMLCGDCNGAGFMGGFMNTQDE</sequence>
<dbReference type="InterPro" id="IPR057453">
    <property type="entry name" value="BSD2_CRD"/>
</dbReference>
<dbReference type="SUPFAM" id="SSF57938">
    <property type="entry name" value="DnaJ/Hsp40 cysteine-rich domain"/>
    <property type="match status" value="1"/>
</dbReference>
<evidence type="ECO:0000313" key="2">
    <source>
        <dbReference type="EMBL" id="PNR35553.1"/>
    </source>
</evidence>
<evidence type="ECO:0000313" key="4">
    <source>
        <dbReference type="Proteomes" id="UP000006727"/>
    </source>
</evidence>
<dbReference type="EnsemblPlants" id="Pp3c18_21980V3.1">
    <property type="protein sequence ID" value="PAC:32983431.CDS.1"/>
    <property type="gene ID" value="Pp3c18_21980"/>
</dbReference>
<keyword evidence="4" id="KW-1185">Reference proteome</keyword>
<dbReference type="AlphaFoldDB" id="A0A2K1J201"/>
<organism evidence="2">
    <name type="scientific">Physcomitrium patens</name>
    <name type="common">Spreading-leaved earth moss</name>
    <name type="synonym">Physcomitrella patens</name>
    <dbReference type="NCBI Taxonomy" id="3218"/>
    <lineage>
        <taxon>Eukaryota</taxon>
        <taxon>Viridiplantae</taxon>
        <taxon>Streptophyta</taxon>
        <taxon>Embryophyta</taxon>
        <taxon>Bryophyta</taxon>
        <taxon>Bryophytina</taxon>
        <taxon>Bryopsida</taxon>
        <taxon>Funariidae</taxon>
        <taxon>Funariales</taxon>
        <taxon>Funariaceae</taxon>
        <taxon>Physcomitrium</taxon>
    </lineage>
</organism>
<dbReference type="Gramene" id="Pp3c18_21980V3.2">
    <property type="protein sequence ID" value="PAC:32983432.CDS.1"/>
    <property type="gene ID" value="Pp3c18_21980"/>
</dbReference>
<dbReference type="Proteomes" id="UP000006727">
    <property type="component" value="Chromosome 18"/>
</dbReference>
<dbReference type="EMBL" id="ABEU02000018">
    <property type="protein sequence ID" value="PNR35553.1"/>
    <property type="molecule type" value="Genomic_DNA"/>
</dbReference>
<dbReference type="PANTHER" id="PTHR15852:SF51">
    <property type="entry name" value="PROTEIN BUNDLE SHEATH DEFECTIVE 2, CHLOROPLASTIC"/>
    <property type="match status" value="1"/>
</dbReference>
<name>A0A2K1J201_PHYPA</name>
<reference evidence="2 4" key="2">
    <citation type="journal article" date="2018" name="Plant J.">
        <title>The Physcomitrella patens chromosome-scale assembly reveals moss genome structure and evolution.</title>
        <authorList>
            <person name="Lang D."/>
            <person name="Ullrich K.K."/>
            <person name="Murat F."/>
            <person name="Fuchs J."/>
            <person name="Jenkins J."/>
            <person name="Haas F.B."/>
            <person name="Piednoel M."/>
            <person name="Gundlach H."/>
            <person name="Van Bel M."/>
            <person name="Meyberg R."/>
            <person name="Vives C."/>
            <person name="Morata J."/>
            <person name="Symeonidi A."/>
            <person name="Hiss M."/>
            <person name="Muchero W."/>
            <person name="Kamisugi Y."/>
            <person name="Saleh O."/>
            <person name="Blanc G."/>
            <person name="Decker E.L."/>
            <person name="van Gessel N."/>
            <person name="Grimwood J."/>
            <person name="Hayes R.D."/>
            <person name="Graham S.W."/>
            <person name="Gunter L.E."/>
            <person name="McDaniel S.F."/>
            <person name="Hoernstein S.N.W."/>
            <person name="Larsson A."/>
            <person name="Li F.W."/>
            <person name="Perroud P.F."/>
            <person name="Phillips J."/>
            <person name="Ranjan P."/>
            <person name="Rokshar D.S."/>
            <person name="Rothfels C.J."/>
            <person name="Schneider L."/>
            <person name="Shu S."/>
            <person name="Stevenson D.W."/>
            <person name="Thummler F."/>
            <person name="Tillich M."/>
            <person name="Villarreal Aguilar J.C."/>
            <person name="Widiez T."/>
            <person name="Wong G.K."/>
            <person name="Wymore A."/>
            <person name="Zhang Y."/>
            <person name="Zimmer A.D."/>
            <person name="Quatrano R.S."/>
            <person name="Mayer K.F.X."/>
            <person name="Goodstein D."/>
            <person name="Casacuberta J.M."/>
            <person name="Vandepoele K."/>
            <person name="Reski R."/>
            <person name="Cuming A.C."/>
            <person name="Tuskan G.A."/>
            <person name="Maumus F."/>
            <person name="Salse J."/>
            <person name="Schmutz J."/>
            <person name="Rensing S.A."/>
        </authorList>
    </citation>
    <scope>NUCLEOTIDE SEQUENCE [LARGE SCALE GENOMIC DNA]</scope>
    <source>
        <strain evidence="3 4">cv. Gransden 2004</strain>
    </source>
</reference>
<reference evidence="3" key="3">
    <citation type="submission" date="2020-12" db="UniProtKB">
        <authorList>
            <consortium name="EnsemblPlants"/>
        </authorList>
    </citation>
    <scope>IDENTIFICATION</scope>
</reference>
<evidence type="ECO:0000313" key="3">
    <source>
        <dbReference type="EnsemblPlants" id="PAC:32983431.CDS.1"/>
    </source>
</evidence>
<dbReference type="PANTHER" id="PTHR15852">
    <property type="entry name" value="PLASTID TRANSCRIPTIONALLY ACTIVE PROTEIN"/>
    <property type="match status" value="1"/>
</dbReference>
<dbReference type="EnsemblPlants" id="Pp3c18_21980V3.2">
    <property type="protein sequence ID" value="PAC:32983432.CDS.1"/>
    <property type="gene ID" value="Pp3c18_21980"/>
</dbReference>
<gene>
    <name evidence="3" type="primary">LOC112295232</name>
    <name evidence="2" type="ORF">PHYPA_023453</name>
</gene>
<protein>
    <recommendedName>
        <fullName evidence="1">BSD2 cysteine rich domain-containing protein</fullName>
    </recommendedName>
</protein>
<dbReference type="Gramene" id="Pp3c18_21980V3.1">
    <property type="protein sequence ID" value="PAC:32983431.CDS.1"/>
    <property type="gene ID" value="Pp3c18_21980"/>
</dbReference>
<dbReference type="InterPro" id="IPR036410">
    <property type="entry name" value="HSP_DnaJ_Cys-rich_dom_sf"/>
</dbReference>
<dbReference type="FunCoup" id="A0A2K1J201">
    <property type="interactions" value="2041"/>
</dbReference>
<dbReference type="PaxDb" id="3218-PP1S33_37V6.1"/>
<dbReference type="STRING" id="3218.A0A2K1J201"/>
<evidence type="ECO:0000259" key="1">
    <source>
        <dbReference type="Pfam" id="PF25436"/>
    </source>
</evidence>
<reference evidence="2 4" key="1">
    <citation type="journal article" date="2008" name="Science">
        <title>The Physcomitrella genome reveals evolutionary insights into the conquest of land by plants.</title>
        <authorList>
            <person name="Rensing S."/>
            <person name="Lang D."/>
            <person name="Zimmer A."/>
            <person name="Terry A."/>
            <person name="Salamov A."/>
            <person name="Shapiro H."/>
            <person name="Nishiyama T."/>
            <person name="Perroud P.-F."/>
            <person name="Lindquist E."/>
            <person name="Kamisugi Y."/>
            <person name="Tanahashi T."/>
            <person name="Sakakibara K."/>
            <person name="Fujita T."/>
            <person name="Oishi K."/>
            <person name="Shin-I T."/>
            <person name="Kuroki Y."/>
            <person name="Toyoda A."/>
            <person name="Suzuki Y."/>
            <person name="Hashimoto A."/>
            <person name="Yamaguchi K."/>
            <person name="Sugano A."/>
            <person name="Kohara Y."/>
            <person name="Fujiyama A."/>
            <person name="Anterola A."/>
            <person name="Aoki S."/>
            <person name="Ashton N."/>
            <person name="Barbazuk W.B."/>
            <person name="Barker E."/>
            <person name="Bennetzen J."/>
            <person name="Bezanilla M."/>
            <person name="Blankenship R."/>
            <person name="Cho S.H."/>
            <person name="Dutcher S."/>
            <person name="Estelle M."/>
            <person name="Fawcett J.A."/>
            <person name="Gundlach H."/>
            <person name="Hanada K."/>
            <person name="Heyl A."/>
            <person name="Hicks K.A."/>
            <person name="Hugh J."/>
            <person name="Lohr M."/>
            <person name="Mayer K."/>
            <person name="Melkozernov A."/>
            <person name="Murata T."/>
            <person name="Nelson D."/>
            <person name="Pils B."/>
            <person name="Prigge M."/>
            <person name="Reiss B."/>
            <person name="Renner T."/>
            <person name="Rombauts S."/>
            <person name="Rushton P."/>
            <person name="Sanderfoot A."/>
            <person name="Schween G."/>
            <person name="Shiu S.-H."/>
            <person name="Stueber K."/>
            <person name="Theodoulou F.L."/>
            <person name="Tu H."/>
            <person name="Van de Peer Y."/>
            <person name="Verrier P.J."/>
            <person name="Waters E."/>
            <person name="Wood A."/>
            <person name="Yang L."/>
            <person name="Cove D."/>
            <person name="Cuming A."/>
            <person name="Hasebe M."/>
            <person name="Lucas S."/>
            <person name="Mishler D.B."/>
            <person name="Reski R."/>
            <person name="Grigoriev I."/>
            <person name="Quatrano R.S."/>
            <person name="Boore J.L."/>
        </authorList>
    </citation>
    <scope>NUCLEOTIDE SEQUENCE [LARGE SCALE GENOMIC DNA]</scope>
    <source>
        <strain evidence="3 4">cv. Gransden 2004</strain>
    </source>
</reference>
<dbReference type="Pfam" id="PF25436">
    <property type="entry name" value="BSD2_CRD"/>
    <property type="match status" value="1"/>
</dbReference>
<feature type="domain" description="BSD2 cysteine rich" evidence="1">
    <location>
        <begin position="91"/>
        <end position="158"/>
    </location>
</feature>
<accession>A0A2K1J201</accession>